<keyword evidence="2" id="KW-1185">Reference proteome</keyword>
<proteinExistence type="predicted"/>
<dbReference type="STRING" id="1050174.CEPID_01735"/>
<dbReference type="Proteomes" id="UP000035368">
    <property type="component" value="Chromosome"/>
</dbReference>
<organism evidence="1 2">
    <name type="scientific">Corynebacterium epidermidicanis</name>
    <dbReference type="NCBI Taxonomy" id="1050174"/>
    <lineage>
        <taxon>Bacteria</taxon>
        <taxon>Bacillati</taxon>
        <taxon>Actinomycetota</taxon>
        <taxon>Actinomycetes</taxon>
        <taxon>Mycobacteriales</taxon>
        <taxon>Corynebacteriaceae</taxon>
        <taxon>Corynebacterium</taxon>
    </lineage>
</organism>
<gene>
    <name evidence="1" type="ORF">CEPID_01735</name>
</gene>
<evidence type="ECO:0000313" key="1">
    <source>
        <dbReference type="EMBL" id="AKK02232.1"/>
    </source>
</evidence>
<evidence type="ECO:0008006" key="3">
    <source>
        <dbReference type="Google" id="ProtNLM"/>
    </source>
</evidence>
<dbReference type="PATRIC" id="fig|1050174.4.peg.353"/>
<dbReference type="EMBL" id="CP011541">
    <property type="protein sequence ID" value="AKK02232.1"/>
    <property type="molecule type" value="Genomic_DNA"/>
</dbReference>
<dbReference type="AlphaFoldDB" id="A0A0G3GTT3"/>
<accession>A0A0G3GTT3</accession>
<name>A0A0G3GTT3_9CORY</name>
<evidence type="ECO:0000313" key="2">
    <source>
        <dbReference type="Proteomes" id="UP000035368"/>
    </source>
</evidence>
<sequence>MMWIGYTLGQIASFFLTCFRIIPLYVGNRIKHTRIPSSGPVVISLTSHGKRLEKVYLTLESIARGYMKAPIVLWLDEEDFHSEYPETLQRLIKRGLQVRCSDGHYGPHTKYWGQFREVVGTDTRVVTIDDDMIYPEWFLQNLLFIGDLRSDVIHAYRAHRIELRDGRMMPYAKWSAANTCDASFLHFATGVSGVMYPPAFISYVVEQGDVFQQLTPRADDVWLHACALRSGHPIRQVYAQPRHFAVIPTTQIGALVVGNTLMGGNDEQIRKVYHPEDLEKLVEASRQED</sequence>
<dbReference type="KEGG" id="cei:CEPID_01735"/>
<reference evidence="1 2" key="1">
    <citation type="submission" date="2015-05" db="EMBL/GenBank/DDBJ databases">
        <title>Complete genome sequence of Corynebacterium epidermidicanis DSM 45586, isolated from the skin of a dog suffering from pruritus.</title>
        <authorList>
            <person name="Ruckert C."/>
            <person name="Albersmeier A."/>
            <person name="Winkler A."/>
            <person name="Tauch A."/>
        </authorList>
    </citation>
    <scope>NUCLEOTIDE SEQUENCE [LARGE SCALE GENOMIC DNA]</scope>
    <source>
        <strain evidence="1 2">DSM 45586</strain>
    </source>
</reference>
<protein>
    <recommendedName>
        <fullName evidence="3">Glycosyltransferase</fullName>
    </recommendedName>
</protein>